<sequence length="1342" mass="150730">MSQSGIIIQKGNVGINQAIHNGDNVIYNAGAEMRKKHIAQKTHNANKIEWEKSETCEWLMDEEDFQNWSNIKTSSPVLWLYGRPGCGKTVLMSRIIESVHSKYTNKVQLLYFYVGNSHNENSDQMYREMLRTFWDQASEKQDIDIWADDSPIEPLEDVVQKLLKDSTVVRYIVIDALDQLPSRFQERLLGWLKATMQKCNLGLAISCRNSHQVRQLQAKETFGIEITTDRNKDDINKYLETSLHSEFLHRNPELRKNIIDKLNAKADGMFLWVRLQALNICNMRTKSQINMALGSLIPPQDINKMFEAYADGFEMESDDPFQQQVCQRLMALLAHSTAPMPKSTVFTALSLKDDGDIDDDHYQDLADNFKLIPSFCKHLVEINEDLDVFQFCHKTVVDFFRKYKPTIYHRRIATLCLSYLSSSKFSGGAQKKVTWYDQGTLESILQKHEFLAFSSSHWFLSLKKSIDNKNDAENETVFNLFKILFNKDGKAEERGNLQLAFQVHLITQGKAIPDGISHEHIVGYFALVSFFDIFNEKAWFDADKPDSKGMRPIHWAIRNDIDQADVTDFVNKMERSGADINIQDHSGCTPLYYAAHCGNAEVVRLLIDLKADLDVTNKHNETALVAACKKRHEDVVLNLVKAQADVHIQSEFGTALQAVSLVGSKICAEKILERYGKSRIRETCGPFGTSLHAAAFHGHADLVKLLCTHRIDVNASDRTYGTPLTAAASGLNPGQEPSLFLEISRELIKRGVKVNDRSGRLGPALRSAAYHGNPDLVQLLLEEGAKVSKSKGMMGTAYEAAKSRGHETVMEMLLKADPDAEKYGENDIAAAHDRQKIQRRIFRATVKASSVNATSNLIREFENFFHKEIPKGETTFLKGLSKLGENCFNDVVTLTTSSTEQPDRESGLLSKRNSMCGLGFLNCFEGEKTPQPESEHNGRSHFVLRRATKTFAADGVGEHFPQVLDRMTQAAVKILEDAIQNGNKDVIRLIANTWVEALNNLVLRPGYGENMLKTVVQRRANELKGYLSDDTLSTEEKWEKAKALALVGIELLVVAVGRGDKFKRLSFVNSKLWVQAVIDVDSLGKDGTSATQQLIGVFAKRFLSAVDTKDVAEAEVCGQGGIELLRAAALSRNKSVLNKFSSEWIRCWGLALRDMKYVSKQMVQQRVGEYCECFMSNKNDGASGLAFAAFELLRTAIEQQESRAASVLCTSIQQGLQWTRTNITTHSYEDHDMQSIFDVFVNLFAIADRGPTVKLEALVLEVLDLAAVAFKDPYQVIKSAVTKRVGHVEEIEDIRKRKGQLAQLNKALRYCLQVASDTAERGQKHAVGLSSIIKEAGLEEYA</sequence>
<dbReference type="Gene3D" id="3.40.50.300">
    <property type="entry name" value="P-loop containing nucleotide triphosphate hydrolases"/>
    <property type="match status" value="1"/>
</dbReference>
<name>A0A098DNL4_GIBZE</name>
<dbReference type="InParanoid" id="A0A098DNL4"/>
<evidence type="ECO:0000256" key="1">
    <source>
        <dbReference type="ARBA" id="ARBA00022737"/>
    </source>
</evidence>
<evidence type="ECO:0000259" key="3">
    <source>
        <dbReference type="Pfam" id="PF24883"/>
    </source>
</evidence>
<accession>A0A098DNL4</accession>
<reference evidence="5 6" key="1">
    <citation type="journal article" date="2007" name="Science">
        <title>The Fusarium graminearum genome reveals a link between localized polymorphism and pathogen specialization.</title>
        <authorList>
            <person name="Cuomo C.A."/>
            <person name="Gueldener U."/>
            <person name="Xu J.-R."/>
            <person name="Trail F."/>
            <person name="Turgeon B.G."/>
            <person name="Di Pietro A."/>
            <person name="Walton J.D."/>
            <person name="Ma L.-J."/>
            <person name="Baker S.E."/>
            <person name="Rep M."/>
            <person name="Adam G."/>
            <person name="Antoniw J."/>
            <person name="Baldwin T."/>
            <person name="Calvo S.E."/>
            <person name="Chang Y.-L."/>
            <person name="DeCaprio D."/>
            <person name="Gale L.R."/>
            <person name="Gnerre S."/>
            <person name="Goswami R.S."/>
            <person name="Hammond-Kosack K."/>
            <person name="Harris L.J."/>
            <person name="Hilburn K."/>
            <person name="Kennell J.C."/>
            <person name="Kroken S."/>
            <person name="Magnuson J.K."/>
            <person name="Mannhaupt G."/>
            <person name="Mauceli E.W."/>
            <person name="Mewes H.-W."/>
            <person name="Mitterbauer R."/>
            <person name="Muehlbauer G."/>
            <person name="Muensterkoetter M."/>
            <person name="Nelson D."/>
            <person name="O'Donnell K."/>
            <person name="Ouellet T."/>
            <person name="Qi W."/>
            <person name="Quesneville H."/>
            <person name="Roncero M.I.G."/>
            <person name="Seong K.-Y."/>
            <person name="Tetko I.V."/>
            <person name="Urban M."/>
            <person name="Waalwijk C."/>
            <person name="Ward T.J."/>
            <person name="Yao J."/>
            <person name="Birren B.W."/>
            <person name="Kistler H.C."/>
        </authorList>
    </citation>
    <scope>NUCLEOTIDE SEQUENCE [LARGE SCALE GENOMIC DNA]</scope>
    <source>
        <strain evidence="6">ATCC MYA-4620 / CBS 123657 / FGSC 9075 / NRRL 31084 / PH-1</strain>
        <strain evidence="5">PH-1 / ATCC MYA-4620 / FGSC 9075 / NRRL 31084</strain>
    </source>
</reference>
<dbReference type="VEuPathDB" id="FungiDB:FGRAMPH1_01G15479"/>
<dbReference type="PRINTS" id="PR01415">
    <property type="entry name" value="ANKYRIN"/>
</dbReference>
<organism evidence="4 6">
    <name type="scientific">Gibberella zeae (strain ATCC MYA-4620 / CBS 123657 / FGSC 9075 / NRRL 31084 / PH-1)</name>
    <name type="common">Wheat head blight fungus</name>
    <name type="synonym">Fusarium graminearum</name>
    <dbReference type="NCBI Taxonomy" id="229533"/>
    <lineage>
        <taxon>Eukaryota</taxon>
        <taxon>Fungi</taxon>
        <taxon>Dikarya</taxon>
        <taxon>Ascomycota</taxon>
        <taxon>Pezizomycotina</taxon>
        <taxon>Sordariomycetes</taxon>
        <taxon>Hypocreomycetidae</taxon>
        <taxon>Hypocreales</taxon>
        <taxon>Nectriaceae</taxon>
        <taxon>Fusarium</taxon>
    </lineage>
</organism>
<feature type="repeat" description="ANK" evidence="2">
    <location>
        <begin position="548"/>
        <end position="585"/>
    </location>
</feature>
<dbReference type="SUPFAM" id="SSF48403">
    <property type="entry name" value="Ankyrin repeat"/>
    <property type="match status" value="1"/>
</dbReference>
<feature type="domain" description="Nephrocystin 3-like N-terminal" evidence="3">
    <location>
        <begin position="54"/>
        <end position="207"/>
    </location>
</feature>
<keyword evidence="2" id="KW-0040">ANK repeat</keyword>
<dbReference type="Pfam" id="PF00023">
    <property type="entry name" value="Ank"/>
    <property type="match status" value="1"/>
</dbReference>
<protein>
    <submittedName>
        <fullName evidence="4">Chromosome 2, complete genome</fullName>
    </submittedName>
</protein>
<dbReference type="PANTHER" id="PTHR10039">
    <property type="entry name" value="AMELOGENIN"/>
    <property type="match status" value="1"/>
</dbReference>
<dbReference type="Pfam" id="PF24883">
    <property type="entry name" value="NPHP3_N"/>
    <property type="match status" value="1"/>
</dbReference>
<dbReference type="InterPro" id="IPR002110">
    <property type="entry name" value="Ankyrin_rpt"/>
</dbReference>
<dbReference type="PROSITE" id="PS50297">
    <property type="entry name" value="ANK_REP_REGION"/>
    <property type="match status" value="2"/>
</dbReference>
<dbReference type="Proteomes" id="UP000070720">
    <property type="component" value="Chromosome 2"/>
</dbReference>
<dbReference type="Pfam" id="PF12796">
    <property type="entry name" value="Ank_2"/>
    <property type="match status" value="1"/>
</dbReference>
<evidence type="ECO:0000313" key="4">
    <source>
        <dbReference type="EMBL" id="CEF79541.1"/>
    </source>
</evidence>
<evidence type="ECO:0000313" key="5">
    <source>
        <dbReference type="EnsemblFungi" id="CEF79541"/>
    </source>
</evidence>
<dbReference type="PROSITE" id="PS50088">
    <property type="entry name" value="ANK_REPEAT"/>
    <property type="match status" value="3"/>
</dbReference>
<feature type="repeat" description="ANK" evidence="2">
    <location>
        <begin position="689"/>
        <end position="718"/>
    </location>
</feature>
<dbReference type="SMART" id="SM00248">
    <property type="entry name" value="ANK"/>
    <property type="match status" value="7"/>
</dbReference>
<dbReference type="EMBL" id="HG970333">
    <property type="protein sequence ID" value="CEF79541.1"/>
    <property type="molecule type" value="Genomic_DNA"/>
</dbReference>
<dbReference type="SUPFAM" id="SSF52540">
    <property type="entry name" value="P-loop containing nucleoside triphosphate hydrolases"/>
    <property type="match status" value="1"/>
</dbReference>
<reference evidence="5" key="4">
    <citation type="submission" date="2017-01" db="UniProtKB">
        <authorList>
            <consortium name="EnsemblFungi"/>
        </authorList>
    </citation>
    <scope>IDENTIFICATION</scope>
    <source>
        <strain evidence="5">PH-1 / ATCC MYA-4620 / FGSC 9075 / NRRL 31084</strain>
    </source>
</reference>
<dbReference type="InterPro" id="IPR056884">
    <property type="entry name" value="NPHP3-like_N"/>
</dbReference>
<dbReference type="Gene3D" id="1.25.40.20">
    <property type="entry name" value="Ankyrin repeat-containing domain"/>
    <property type="match status" value="2"/>
</dbReference>
<proteinExistence type="predicted"/>
<dbReference type="InterPro" id="IPR036770">
    <property type="entry name" value="Ankyrin_rpt-contain_sf"/>
</dbReference>
<dbReference type="InterPro" id="IPR027417">
    <property type="entry name" value="P-loop_NTPase"/>
</dbReference>
<reference evidence="5 6" key="2">
    <citation type="journal article" date="2010" name="Nature">
        <title>Comparative genomics reveals mobile pathogenicity chromosomes in Fusarium.</title>
        <authorList>
            <person name="Ma L.J."/>
            <person name="van der Does H.C."/>
            <person name="Borkovich K.A."/>
            <person name="Coleman J.J."/>
            <person name="Daboussi M.J."/>
            <person name="Di Pietro A."/>
            <person name="Dufresne M."/>
            <person name="Freitag M."/>
            <person name="Grabherr M."/>
            <person name="Henrissat B."/>
            <person name="Houterman P.M."/>
            <person name="Kang S."/>
            <person name="Shim W.B."/>
            <person name="Woloshuk C."/>
            <person name="Xie X."/>
            <person name="Xu J.R."/>
            <person name="Antoniw J."/>
            <person name="Baker S.E."/>
            <person name="Bluhm B.H."/>
            <person name="Breakspear A."/>
            <person name="Brown D.W."/>
            <person name="Butchko R.A."/>
            <person name="Chapman S."/>
            <person name="Coulson R."/>
            <person name="Coutinho P.M."/>
            <person name="Danchin E.G."/>
            <person name="Diener A."/>
            <person name="Gale L.R."/>
            <person name="Gardiner D.M."/>
            <person name="Goff S."/>
            <person name="Hammond-Kosack K.E."/>
            <person name="Hilburn K."/>
            <person name="Hua-Van A."/>
            <person name="Jonkers W."/>
            <person name="Kazan K."/>
            <person name="Kodira C.D."/>
            <person name="Koehrsen M."/>
            <person name="Kumar L."/>
            <person name="Lee Y.H."/>
            <person name="Li L."/>
            <person name="Manners J.M."/>
            <person name="Miranda-Saavedra D."/>
            <person name="Mukherjee M."/>
            <person name="Park G."/>
            <person name="Park J."/>
            <person name="Park S.Y."/>
            <person name="Proctor R.H."/>
            <person name="Regev A."/>
            <person name="Ruiz-Roldan M.C."/>
            <person name="Sain D."/>
            <person name="Sakthikumar S."/>
            <person name="Sykes S."/>
            <person name="Schwartz D.C."/>
            <person name="Turgeon B.G."/>
            <person name="Wapinski I."/>
            <person name="Yoder O."/>
            <person name="Young S."/>
            <person name="Zeng Q."/>
            <person name="Zhou S."/>
            <person name="Galagan J."/>
            <person name="Cuomo C.A."/>
            <person name="Kistler H.C."/>
            <person name="Rep M."/>
        </authorList>
    </citation>
    <scope>GENOME REANNOTATION</scope>
    <source>
        <strain evidence="6">ATCC MYA-4620 / CBS 123657 / FGSC 9075 / NRRL 31084 / PH-1</strain>
        <strain evidence="5">PH-1 / ATCC MYA-4620 / FGSC 9075 / NRRL 31084</strain>
    </source>
</reference>
<keyword evidence="6" id="KW-1185">Reference proteome</keyword>
<reference evidence="4 6" key="3">
    <citation type="journal article" date="2015" name="BMC Genomics">
        <title>The completed genome sequence of the pathogenic ascomycete fungus Fusarium graminearum.</title>
        <authorList>
            <person name="King R."/>
            <person name="Urban M."/>
            <person name="Hammond-Kosack M.C."/>
            <person name="Hassani-Pak K."/>
            <person name="Hammond-Kosack K.E."/>
        </authorList>
    </citation>
    <scope>NUCLEOTIDE SEQUENCE [LARGE SCALE GENOMIC DNA]</scope>
    <source>
        <strain evidence="6">ATCC MYA-4620 / CBS 123657 / FGSC 9075 / NRRL 31084 / PH-1</strain>
        <strain evidence="4">PH-1</strain>
    </source>
</reference>
<evidence type="ECO:0000313" key="6">
    <source>
        <dbReference type="Proteomes" id="UP000070720"/>
    </source>
</evidence>
<evidence type="ECO:0000256" key="2">
    <source>
        <dbReference type="PROSITE-ProRule" id="PRU00023"/>
    </source>
</evidence>
<feature type="repeat" description="ANK" evidence="2">
    <location>
        <begin position="586"/>
        <end position="618"/>
    </location>
</feature>
<dbReference type="eggNOG" id="ENOG502SUW1">
    <property type="taxonomic scope" value="Eukaryota"/>
</dbReference>
<keyword evidence="1" id="KW-0677">Repeat</keyword>
<dbReference type="EnsemblFungi" id="CEF79541">
    <property type="protein sequence ID" value="CEF79541"/>
    <property type="gene ID" value="FGRRES_16103"/>
</dbReference>
<accession>A0A0E0S7R6</accession>
<gene>
    <name evidence="5" type="primary">FG04509.1</name>
    <name evidence="4" type="ORF">FGRAMPH1_01T15479</name>
</gene>